<comment type="caution">
    <text evidence="2">The sequence shown here is derived from an EMBL/GenBank/DDBJ whole genome shotgun (WGS) entry which is preliminary data.</text>
</comment>
<dbReference type="Pfam" id="PF13676">
    <property type="entry name" value="TIR_2"/>
    <property type="match status" value="1"/>
</dbReference>
<name>A0A2N6CWW5_9GAMM</name>
<evidence type="ECO:0000259" key="1">
    <source>
        <dbReference type="PROSITE" id="PS50104"/>
    </source>
</evidence>
<dbReference type="GO" id="GO:0007165">
    <property type="term" value="P:signal transduction"/>
    <property type="evidence" value="ECO:0007669"/>
    <property type="project" value="InterPro"/>
</dbReference>
<dbReference type="Gene3D" id="3.40.50.10140">
    <property type="entry name" value="Toll/interleukin-1 receptor homology (TIR) domain"/>
    <property type="match status" value="1"/>
</dbReference>
<dbReference type="SUPFAM" id="SSF52200">
    <property type="entry name" value="Toll/Interleukin receptor TIR domain"/>
    <property type="match status" value="1"/>
</dbReference>
<protein>
    <recommendedName>
        <fullName evidence="1">TIR domain-containing protein</fullName>
    </recommendedName>
</protein>
<evidence type="ECO:0000313" key="3">
    <source>
        <dbReference type="Proteomes" id="UP000235015"/>
    </source>
</evidence>
<dbReference type="Proteomes" id="UP000235015">
    <property type="component" value="Unassembled WGS sequence"/>
</dbReference>
<dbReference type="InterPro" id="IPR000157">
    <property type="entry name" value="TIR_dom"/>
</dbReference>
<dbReference type="InterPro" id="IPR035897">
    <property type="entry name" value="Toll_tir_struct_dom_sf"/>
</dbReference>
<dbReference type="AlphaFoldDB" id="A0A2N6CWW5"/>
<gene>
    <name evidence="2" type="ORF">C0630_09600</name>
</gene>
<accession>A0A2N6CWW5</accession>
<proteinExistence type="predicted"/>
<reference evidence="2 3" key="1">
    <citation type="submission" date="2017-11" db="EMBL/GenBank/DDBJ databases">
        <title>Genome-resolved metagenomics identifies genetic mobility, metabolic interactions, and unexpected diversity in perchlorate-reducing communities.</title>
        <authorList>
            <person name="Barnum T.P."/>
            <person name="Figueroa I.A."/>
            <person name="Carlstrom C.I."/>
            <person name="Lucas L.N."/>
            <person name="Engelbrektson A.L."/>
            <person name="Coates J.D."/>
        </authorList>
    </citation>
    <scope>NUCLEOTIDE SEQUENCE [LARGE SCALE GENOMIC DNA]</scope>
    <source>
        <strain evidence="2">BM301</strain>
    </source>
</reference>
<dbReference type="SMART" id="SM00255">
    <property type="entry name" value="TIR"/>
    <property type="match status" value="1"/>
</dbReference>
<sequence>MRRLLVIPNARVFLSHSSQDKAFARRLSEDLKRHGATVWLDEAALQPAVRWKQQLDNAISDNDFVIVVLTPDSVDSKWVQYEINQALAHGEREGRSKLIPLLKKECDVPRALRHLHLVDFSVRGSYRRSLRRLIEIFERSWTHPRHQRRPWTKKNLRLALRAGILREFNGQLVFGARVAERLRTYGARWLRGRPIYFSDHVFNDWQEYSGISVLHSIDQNADLTEEEEISLAHESHQHLLDFLLYLGTGIGVLEDDLEVVKVSEEMGTEMQEWIPRLNELGFNEDTAGEIRAATTMLFVELIRERLVERIPEMTSFAEPLGIVIHDAFGFWSGCVEPTELDSHEA</sequence>
<dbReference type="PROSITE" id="PS50104">
    <property type="entry name" value="TIR"/>
    <property type="match status" value="1"/>
</dbReference>
<dbReference type="EMBL" id="PKUN01000010">
    <property type="protein sequence ID" value="PLX61780.1"/>
    <property type="molecule type" value="Genomic_DNA"/>
</dbReference>
<evidence type="ECO:0000313" key="2">
    <source>
        <dbReference type="EMBL" id="PLX61780.1"/>
    </source>
</evidence>
<dbReference type="STRING" id="1111735.GCA_000428045_03731"/>
<organism evidence="2 3">
    <name type="scientific">Sedimenticola selenatireducens</name>
    <dbReference type="NCBI Taxonomy" id="191960"/>
    <lineage>
        <taxon>Bacteria</taxon>
        <taxon>Pseudomonadati</taxon>
        <taxon>Pseudomonadota</taxon>
        <taxon>Gammaproteobacteria</taxon>
        <taxon>Chromatiales</taxon>
        <taxon>Sedimenticolaceae</taxon>
        <taxon>Sedimenticola</taxon>
    </lineage>
</organism>
<feature type="domain" description="TIR" evidence="1">
    <location>
        <begin position="8"/>
        <end position="160"/>
    </location>
</feature>